<name>A0A0D9WXK3_9ORYZ</name>
<dbReference type="STRING" id="77586.A0A0D9WXK3"/>
<dbReference type="PANTHER" id="PTHR33305">
    <property type="entry name" value="ETHYLENE INSENSITIVE 3-LIKE 2 PROTEIN"/>
    <property type="match status" value="1"/>
</dbReference>
<sequence>MDASKESVTRMGKQEEQQVSPAAKPAATGAAVTSNPAGIKQQDKATSVATPFAATSAHHAPPPPPPSPASALVASGGRVAEEEMENAGGSSSGGAAVERSPLAAAVSALSDQVLERMMKVLMRKCNPPQDAFPLTGKSPVMPPWWPKGNEGWWPELGAGAVAPPYRPARVLSKVEKEVAVVAMVKNIAPDFEHLAMAIQMASTVTSVMTDAEAAAWDAGVAAEHDAYVAVGAAPVTRAGSLLRSIKPEAVRMKKRKEPTPAKKKTPPVADTRTVVLALPAPSAPLARRPVGIPAHRLRHFTTAPAAAATAARGAPARSGGRASIPAVVEVEAAVREMANLKAPGAP</sequence>
<dbReference type="GO" id="GO:0003677">
    <property type="term" value="F:DNA binding"/>
    <property type="evidence" value="ECO:0007669"/>
    <property type="project" value="TreeGrafter"/>
</dbReference>
<feature type="compositionally biased region" description="Low complexity" evidence="5">
    <location>
        <begin position="49"/>
        <end position="59"/>
    </location>
</feature>
<dbReference type="Pfam" id="PF04873">
    <property type="entry name" value="EIN3_DNA-bd"/>
    <property type="match status" value="1"/>
</dbReference>
<dbReference type="SUPFAM" id="SSF116768">
    <property type="entry name" value="DNA-binding domain of EIN3-like"/>
    <property type="match status" value="1"/>
</dbReference>
<evidence type="ECO:0000256" key="4">
    <source>
        <dbReference type="ARBA" id="ARBA00023242"/>
    </source>
</evidence>
<dbReference type="HOGENOM" id="CLU_802567_0_0_1"/>
<dbReference type="Proteomes" id="UP000032180">
    <property type="component" value="Chromosome 7"/>
</dbReference>
<evidence type="ECO:0000313" key="8">
    <source>
        <dbReference type="Proteomes" id="UP000032180"/>
    </source>
</evidence>
<feature type="compositionally biased region" description="Low complexity" evidence="5">
    <location>
        <begin position="86"/>
        <end position="96"/>
    </location>
</feature>
<dbReference type="InterPro" id="IPR006957">
    <property type="entry name" value="EIN3"/>
</dbReference>
<reference evidence="7 8" key="1">
    <citation type="submission" date="2012-08" db="EMBL/GenBank/DDBJ databases">
        <title>Oryza genome evolution.</title>
        <authorList>
            <person name="Wing R.A."/>
        </authorList>
    </citation>
    <scope>NUCLEOTIDE SEQUENCE</scope>
</reference>
<evidence type="ECO:0000256" key="2">
    <source>
        <dbReference type="ARBA" id="ARBA00009416"/>
    </source>
</evidence>
<evidence type="ECO:0000313" key="7">
    <source>
        <dbReference type="EnsemblPlants" id="LPERR07G08420.1"/>
    </source>
</evidence>
<dbReference type="AlphaFoldDB" id="A0A0D9WXK3"/>
<dbReference type="GO" id="GO:0009873">
    <property type="term" value="P:ethylene-activated signaling pathway"/>
    <property type="evidence" value="ECO:0007669"/>
    <property type="project" value="UniProtKB-KW"/>
</dbReference>
<feature type="compositionally biased region" description="Low complexity" evidence="5">
    <location>
        <begin position="19"/>
        <end position="34"/>
    </location>
</feature>
<reference evidence="7" key="3">
    <citation type="submission" date="2015-04" db="UniProtKB">
        <authorList>
            <consortium name="EnsemblPlants"/>
        </authorList>
    </citation>
    <scope>IDENTIFICATION</scope>
</reference>
<keyword evidence="3" id="KW-0936">Ethylene signaling pathway</keyword>
<organism evidence="7 8">
    <name type="scientific">Leersia perrieri</name>
    <dbReference type="NCBI Taxonomy" id="77586"/>
    <lineage>
        <taxon>Eukaryota</taxon>
        <taxon>Viridiplantae</taxon>
        <taxon>Streptophyta</taxon>
        <taxon>Embryophyta</taxon>
        <taxon>Tracheophyta</taxon>
        <taxon>Spermatophyta</taxon>
        <taxon>Magnoliopsida</taxon>
        <taxon>Liliopsida</taxon>
        <taxon>Poales</taxon>
        <taxon>Poaceae</taxon>
        <taxon>BOP clade</taxon>
        <taxon>Oryzoideae</taxon>
        <taxon>Oryzeae</taxon>
        <taxon>Oryzinae</taxon>
        <taxon>Leersia</taxon>
    </lineage>
</organism>
<proteinExistence type="inferred from homology"/>
<dbReference type="GO" id="GO:0003700">
    <property type="term" value="F:DNA-binding transcription factor activity"/>
    <property type="evidence" value="ECO:0007669"/>
    <property type="project" value="InterPro"/>
</dbReference>
<comment type="similarity">
    <text evidence="2">Belongs to the EIN3 family.</text>
</comment>
<feature type="region of interest" description="Disordered" evidence="5">
    <location>
        <begin position="1"/>
        <end position="96"/>
    </location>
</feature>
<feature type="domain" description="Ethylene insensitive 3-like DNA-binding" evidence="6">
    <location>
        <begin position="104"/>
        <end position="221"/>
    </location>
</feature>
<evidence type="ECO:0000256" key="3">
    <source>
        <dbReference type="ARBA" id="ARBA00022745"/>
    </source>
</evidence>
<dbReference type="PANTHER" id="PTHR33305:SF55">
    <property type="entry name" value="OS07G0272500 PROTEIN"/>
    <property type="match status" value="1"/>
</dbReference>
<dbReference type="Gramene" id="LPERR07G08420.1">
    <property type="protein sequence ID" value="LPERR07G08420.1"/>
    <property type="gene ID" value="LPERR07G08420"/>
</dbReference>
<evidence type="ECO:0000256" key="1">
    <source>
        <dbReference type="ARBA" id="ARBA00004123"/>
    </source>
</evidence>
<keyword evidence="8" id="KW-1185">Reference proteome</keyword>
<reference evidence="8" key="2">
    <citation type="submission" date="2013-12" db="EMBL/GenBank/DDBJ databases">
        <authorList>
            <person name="Yu Y."/>
            <person name="Lee S."/>
            <person name="de Baynast K."/>
            <person name="Wissotski M."/>
            <person name="Liu L."/>
            <person name="Talag J."/>
            <person name="Goicoechea J."/>
            <person name="Angelova A."/>
            <person name="Jetty R."/>
            <person name="Kudrna D."/>
            <person name="Golser W."/>
            <person name="Rivera L."/>
            <person name="Zhang J."/>
            <person name="Wing R."/>
        </authorList>
    </citation>
    <scope>NUCLEOTIDE SEQUENCE</scope>
</reference>
<dbReference type="InterPro" id="IPR047091">
    <property type="entry name" value="EIN3-like_DNA-bd"/>
</dbReference>
<dbReference type="GO" id="GO:0005634">
    <property type="term" value="C:nucleus"/>
    <property type="evidence" value="ECO:0007669"/>
    <property type="project" value="UniProtKB-SubCell"/>
</dbReference>
<evidence type="ECO:0000259" key="6">
    <source>
        <dbReference type="Pfam" id="PF04873"/>
    </source>
</evidence>
<protein>
    <recommendedName>
        <fullName evidence="6">Ethylene insensitive 3-like DNA-binding domain-containing protein</fullName>
    </recommendedName>
</protein>
<keyword evidence="4" id="KW-0539">Nucleus</keyword>
<dbReference type="InterPro" id="IPR023278">
    <property type="entry name" value="Ethylene_insens-like_DNA-bd"/>
</dbReference>
<feature type="compositionally biased region" description="Basic and acidic residues" evidence="5">
    <location>
        <begin position="1"/>
        <end position="16"/>
    </location>
</feature>
<evidence type="ECO:0000256" key="5">
    <source>
        <dbReference type="SAM" id="MobiDB-lite"/>
    </source>
</evidence>
<dbReference type="Gene3D" id="1.10.3180.10">
    <property type="entry name" value="DNA-binding domain of EIN3-like"/>
    <property type="match status" value="1"/>
</dbReference>
<dbReference type="EnsemblPlants" id="LPERR07G08420.1">
    <property type="protein sequence ID" value="LPERR07G08420.1"/>
    <property type="gene ID" value="LPERR07G08420"/>
</dbReference>
<accession>A0A0D9WXK3</accession>
<comment type="subcellular location">
    <subcellularLocation>
        <location evidence="1">Nucleus</location>
    </subcellularLocation>
</comment>